<protein>
    <submittedName>
        <fullName evidence="1">Uncharacterized protein</fullName>
    </submittedName>
</protein>
<dbReference type="Proteomes" id="UP000663852">
    <property type="component" value="Unassembled WGS sequence"/>
</dbReference>
<keyword evidence="3" id="KW-1185">Reference proteome</keyword>
<reference evidence="1" key="1">
    <citation type="submission" date="2021-02" db="EMBL/GenBank/DDBJ databases">
        <authorList>
            <person name="Nowell W R."/>
        </authorList>
    </citation>
    <scope>NUCLEOTIDE SEQUENCE</scope>
</reference>
<evidence type="ECO:0000313" key="2">
    <source>
        <dbReference type="EMBL" id="CAF1613258.1"/>
    </source>
</evidence>
<dbReference type="EMBL" id="CAJNOR010007227">
    <property type="protein sequence ID" value="CAF1613258.1"/>
    <property type="molecule type" value="Genomic_DNA"/>
</dbReference>
<organism evidence="1 4">
    <name type="scientific">Adineta ricciae</name>
    <name type="common">Rotifer</name>
    <dbReference type="NCBI Taxonomy" id="249248"/>
    <lineage>
        <taxon>Eukaryota</taxon>
        <taxon>Metazoa</taxon>
        <taxon>Spiralia</taxon>
        <taxon>Gnathifera</taxon>
        <taxon>Rotifera</taxon>
        <taxon>Eurotatoria</taxon>
        <taxon>Bdelloidea</taxon>
        <taxon>Adinetida</taxon>
        <taxon>Adinetidae</taxon>
        <taxon>Adineta</taxon>
    </lineage>
</organism>
<evidence type="ECO:0000313" key="1">
    <source>
        <dbReference type="EMBL" id="CAF1433727.1"/>
    </source>
</evidence>
<evidence type="ECO:0000313" key="3">
    <source>
        <dbReference type="Proteomes" id="UP000663828"/>
    </source>
</evidence>
<sequence length="160" mass="19018">MNWVMIEYLTAPDMMSVLRQMTLILFITINGLHCVNKSALFADNRQVDAQFAFVTEENCRAIELSEEIPNGSRFRPRETVRVTYTIRWLNRKYEHMTNLDCYYNCHQETFHVWYTSRWTFGEVFTLDDAFGYITKIETIVPLRYNSTTIYPLQLRTLAMS</sequence>
<dbReference type="OrthoDB" id="10051621at2759"/>
<proteinExistence type="predicted"/>
<dbReference type="EMBL" id="CAJNOJ010000399">
    <property type="protein sequence ID" value="CAF1433727.1"/>
    <property type="molecule type" value="Genomic_DNA"/>
</dbReference>
<comment type="caution">
    <text evidence="1">The sequence shown here is derived from an EMBL/GenBank/DDBJ whole genome shotgun (WGS) entry which is preliminary data.</text>
</comment>
<gene>
    <name evidence="1" type="ORF">EDS130_LOCUS38379</name>
    <name evidence="2" type="ORF">XAT740_LOCUS49198</name>
</gene>
<dbReference type="Proteomes" id="UP000663828">
    <property type="component" value="Unassembled WGS sequence"/>
</dbReference>
<evidence type="ECO:0000313" key="4">
    <source>
        <dbReference type="Proteomes" id="UP000663852"/>
    </source>
</evidence>
<accession>A0A815NLM3</accession>
<name>A0A815NLM3_ADIRI</name>
<dbReference type="AlphaFoldDB" id="A0A815NLM3"/>